<evidence type="ECO:0000256" key="2">
    <source>
        <dbReference type="ARBA" id="ARBA00022448"/>
    </source>
</evidence>
<name>A0A0D2IV86_9CHLO</name>
<dbReference type="InterPro" id="IPR047871">
    <property type="entry name" value="K_chnl_Slo-like"/>
</dbReference>
<keyword evidence="9 12" id="KW-0472">Membrane</keyword>
<keyword evidence="13" id="KW-0732">Signal</keyword>
<evidence type="ECO:0000313" key="17">
    <source>
        <dbReference type="Proteomes" id="UP000054498"/>
    </source>
</evidence>
<evidence type="ECO:0000256" key="8">
    <source>
        <dbReference type="ARBA" id="ARBA00023065"/>
    </source>
</evidence>
<evidence type="ECO:0000256" key="4">
    <source>
        <dbReference type="ARBA" id="ARBA00022692"/>
    </source>
</evidence>
<evidence type="ECO:0000259" key="15">
    <source>
        <dbReference type="Pfam" id="PF22614"/>
    </source>
</evidence>
<accession>A0A0D2IV86</accession>
<evidence type="ECO:0000256" key="3">
    <source>
        <dbReference type="ARBA" id="ARBA00022538"/>
    </source>
</evidence>
<dbReference type="Pfam" id="PF22614">
    <property type="entry name" value="Slo-like_RCK"/>
    <property type="match status" value="1"/>
</dbReference>
<dbReference type="PANTHER" id="PTHR10027:SF10">
    <property type="entry name" value="SLOWPOKE 2, ISOFORM D"/>
    <property type="match status" value="1"/>
</dbReference>
<evidence type="ECO:0000256" key="6">
    <source>
        <dbReference type="ARBA" id="ARBA00022958"/>
    </source>
</evidence>
<evidence type="ECO:0000256" key="11">
    <source>
        <dbReference type="ARBA" id="ARBA00034430"/>
    </source>
</evidence>
<dbReference type="EMBL" id="KK106181">
    <property type="protein sequence ID" value="KIY91877.1"/>
    <property type="molecule type" value="Genomic_DNA"/>
</dbReference>
<keyword evidence="17" id="KW-1185">Reference proteome</keyword>
<dbReference type="PANTHER" id="PTHR10027">
    <property type="entry name" value="CALCIUM-ACTIVATED POTASSIUM CHANNEL ALPHA CHAIN"/>
    <property type="match status" value="1"/>
</dbReference>
<dbReference type="Pfam" id="PF07885">
    <property type="entry name" value="Ion_trans_2"/>
    <property type="match status" value="1"/>
</dbReference>
<dbReference type="SUPFAM" id="SSF81324">
    <property type="entry name" value="Voltage-gated potassium channels"/>
    <property type="match status" value="1"/>
</dbReference>
<comment type="catalytic activity">
    <reaction evidence="11">
        <text>K(+)(in) = K(+)(out)</text>
        <dbReference type="Rhea" id="RHEA:29463"/>
        <dbReference type="ChEBI" id="CHEBI:29103"/>
    </reaction>
</comment>
<evidence type="ECO:0000256" key="9">
    <source>
        <dbReference type="ARBA" id="ARBA00023136"/>
    </source>
</evidence>
<dbReference type="GO" id="GO:0016020">
    <property type="term" value="C:membrane"/>
    <property type="evidence" value="ECO:0007669"/>
    <property type="project" value="UniProtKB-SubCell"/>
</dbReference>
<keyword evidence="2" id="KW-0813">Transport</keyword>
<feature type="signal peptide" evidence="13">
    <location>
        <begin position="1"/>
        <end position="17"/>
    </location>
</feature>
<evidence type="ECO:0000256" key="13">
    <source>
        <dbReference type="SAM" id="SignalP"/>
    </source>
</evidence>
<evidence type="ECO:0000256" key="1">
    <source>
        <dbReference type="ARBA" id="ARBA00004141"/>
    </source>
</evidence>
<dbReference type="Proteomes" id="UP000054498">
    <property type="component" value="Unassembled WGS sequence"/>
</dbReference>
<evidence type="ECO:0000313" key="16">
    <source>
        <dbReference type="EMBL" id="KIY91877.1"/>
    </source>
</evidence>
<keyword evidence="4 12" id="KW-0812">Transmembrane</keyword>
<keyword evidence="6" id="KW-0630">Potassium</keyword>
<evidence type="ECO:0000256" key="10">
    <source>
        <dbReference type="ARBA" id="ARBA00023303"/>
    </source>
</evidence>
<dbReference type="AlphaFoldDB" id="A0A0D2IV86"/>
<feature type="domain" description="Potassium channel" evidence="14">
    <location>
        <begin position="8"/>
        <end position="80"/>
    </location>
</feature>
<evidence type="ECO:0000256" key="12">
    <source>
        <dbReference type="SAM" id="Phobius"/>
    </source>
</evidence>
<feature type="domain" description="RCK N-terminal" evidence="15">
    <location>
        <begin position="105"/>
        <end position="173"/>
    </location>
</feature>
<feature type="chain" id="PRO_5002261043" evidence="13">
    <location>
        <begin position="18"/>
        <end position="267"/>
    </location>
</feature>
<sequence length="267" mass="28696">MLTLVFTLLAILVSAAGFFYEVETTYGDRYPDLTFAQSLYWSAVTVTTIGYGDFSPSLLASQMALFAMLIVTFTLLPFQSSALVTALSLSSPYQRARYSQSKRGRHVVVAGHLDCAVVELLVCELYAADYGFQDFNLVLLTDAAPGDAMQRLLKTHPQAHRLMYVQGCPLNDEVRLGVRPDKTGSGFRNEGSPCRATPHVLSSGARGGGADTLGVCGARACEAVPRAPGSDPGPLTFHMGCEERLGAAPDALARAVASLYRITTLYQ</sequence>
<dbReference type="GeneID" id="25733811"/>
<dbReference type="RefSeq" id="XP_013890897.1">
    <property type="nucleotide sequence ID" value="XM_014035443.1"/>
</dbReference>
<keyword evidence="5" id="KW-0631">Potassium channel</keyword>
<gene>
    <name evidence="16" type="ORF">MNEG_16086</name>
</gene>
<evidence type="ECO:0000256" key="7">
    <source>
        <dbReference type="ARBA" id="ARBA00022989"/>
    </source>
</evidence>
<keyword evidence="7 12" id="KW-1133">Transmembrane helix</keyword>
<dbReference type="KEGG" id="mng:MNEG_16086"/>
<reference evidence="16 17" key="1">
    <citation type="journal article" date="2013" name="BMC Genomics">
        <title>Reconstruction of the lipid metabolism for the microalga Monoraphidium neglectum from its genome sequence reveals characteristics suitable for biofuel production.</title>
        <authorList>
            <person name="Bogen C."/>
            <person name="Al-Dilaimi A."/>
            <person name="Albersmeier A."/>
            <person name="Wichmann J."/>
            <person name="Grundmann M."/>
            <person name="Rupp O."/>
            <person name="Lauersen K.J."/>
            <person name="Blifernez-Klassen O."/>
            <person name="Kalinowski J."/>
            <person name="Goesmann A."/>
            <person name="Mussgnug J.H."/>
            <person name="Kruse O."/>
        </authorList>
    </citation>
    <scope>NUCLEOTIDE SEQUENCE [LARGE SCALE GENOMIC DNA]</scope>
    <source>
        <strain evidence="16 17">SAG 48.87</strain>
    </source>
</reference>
<keyword evidence="3" id="KW-0633">Potassium transport</keyword>
<dbReference type="GO" id="GO:0005267">
    <property type="term" value="F:potassium channel activity"/>
    <property type="evidence" value="ECO:0007669"/>
    <property type="project" value="UniProtKB-KW"/>
</dbReference>
<evidence type="ECO:0000256" key="5">
    <source>
        <dbReference type="ARBA" id="ARBA00022826"/>
    </source>
</evidence>
<comment type="subcellular location">
    <subcellularLocation>
        <location evidence="1">Membrane</location>
        <topology evidence="1">Multi-pass membrane protein</topology>
    </subcellularLocation>
</comment>
<dbReference type="InterPro" id="IPR003148">
    <property type="entry name" value="RCK_N"/>
</dbReference>
<protein>
    <submittedName>
        <fullName evidence="16">Uncharacterized protein</fullName>
    </submittedName>
</protein>
<keyword evidence="10" id="KW-0407">Ion channel</keyword>
<proteinExistence type="predicted"/>
<dbReference type="OrthoDB" id="551593at2759"/>
<organism evidence="16 17">
    <name type="scientific">Monoraphidium neglectum</name>
    <dbReference type="NCBI Taxonomy" id="145388"/>
    <lineage>
        <taxon>Eukaryota</taxon>
        <taxon>Viridiplantae</taxon>
        <taxon>Chlorophyta</taxon>
        <taxon>core chlorophytes</taxon>
        <taxon>Chlorophyceae</taxon>
        <taxon>CS clade</taxon>
        <taxon>Sphaeropleales</taxon>
        <taxon>Selenastraceae</taxon>
        <taxon>Monoraphidium</taxon>
    </lineage>
</organism>
<feature type="transmembrane region" description="Helical" evidence="12">
    <location>
        <begin position="63"/>
        <end position="89"/>
    </location>
</feature>
<dbReference type="Gene3D" id="1.10.287.70">
    <property type="match status" value="1"/>
</dbReference>
<evidence type="ECO:0000259" key="14">
    <source>
        <dbReference type="Pfam" id="PF07885"/>
    </source>
</evidence>
<keyword evidence="8" id="KW-0406">Ion transport</keyword>
<dbReference type="InterPro" id="IPR013099">
    <property type="entry name" value="K_chnl_dom"/>
</dbReference>